<dbReference type="SUPFAM" id="SSF52047">
    <property type="entry name" value="RNI-like"/>
    <property type="match status" value="1"/>
</dbReference>
<dbReference type="Gene3D" id="3.80.10.10">
    <property type="entry name" value="Ribonuclease Inhibitor"/>
    <property type="match status" value="1"/>
</dbReference>
<keyword evidence="1" id="KW-0833">Ubl conjugation pathway</keyword>
<evidence type="ECO:0000313" key="3">
    <source>
        <dbReference type="Proteomes" id="UP000015103"/>
    </source>
</evidence>
<dbReference type="AlphaFoldDB" id="T1HDB6"/>
<dbReference type="PROSITE" id="PS50181">
    <property type="entry name" value="FBOX"/>
    <property type="match status" value="1"/>
</dbReference>
<keyword evidence="3" id="KW-1185">Reference proteome</keyword>
<dbReference type="HOGENOM" id="CLU_024764_2_0_1"/>
<dbReference type="GO" id="GO:0019005">
    <property type="term" value="C:SCF ubiquitin ligase complex"/>
    <property type="evidence" value="ECO:0007669"/>
    <property type="project" value="TreeGrafter"/>
</dbReference>
<dbReference type="Pfam" id="PF12937">
    <property type="entry name" value="F-box-like"/>
    <property type="match status" value="1"/>
</dbReference>
<dbReference type="InterPro" id="IPR006553">
    <property type="entry name" value="Leu-rich_rpt_Cys-con_subtyp"/>
</dbReference>
<dbReference type="eggNOG" id="KOG1947">
    <property type="taxonomic scope" value="Eukaryota"/>
</dbReference>
<dbReference type="GO" id="GO:0031146">
    <property type="term" value="P:SCF-dependent proteasomal ubiquitin-dependent protein catabolic process"/>
    <property type="evidence" value="ECO:0007669"/>
    <property type="project" value="TreeGrafter"/>
</dbReference>
<proteinExistence type="predicted"/>
<evidence type="ECO:0000256" key="1">
    <source>
        <dbReference type="ARBA" id="ARBA00022786"/>
    </source>
</evidence>
<dbReference type="PANTHER" id="PTHR13318:SF105">
    <property type="entry name" value="F-BOX_LRR-REPEAT PROTEIN 3"/>
    <property type="match status" value="1"/>
</dbReference>
<evidence type="ECO:0000313" key="2">
    <source>
        <dbReference type="EnsemblMetazoa" id="RPRC002033-PA"/>
    </source>
</evidence>
<dbReference type="InParanoid" id="T1HDB6"/>
<organism evidence="2 3">
    <name type="scientific">Rhodnius prolixus</name>
    <name type="common">Triatomid bug</name>
    <dbReference type="NCBI Taxonomy" id="13249"/>
    <lineage>
        <taxon>Eukaryota</taxon>
        <taxon>Metazoa</taxon>
        <taxon>Ecdysozoa</taxon>
        <taxon>Arthropoda</taxon>
        <taxon>Hexapoda</taxon>
        <taxon>Insecta</taxon>
        <taxon>Pterygota</taxon>
        <taxon>Neoptera</taxon>
        <taxon>Paraneoptera</taxon>
        <taxon>Hemiptera</taxon>
        <taxon>Heteroptera</taxon>
        <taxon>Panheteroptera</taxon>
        <taxon>Cimicomorpha</taxon>
        <taxon>Reduviidae</taxon>
        <taxon>Triatominae</taxon>
        <taxon>Rhodnius</taxon>
    </lineage>
</organism>
<dbReference type="EMBL" id="ACPB03010167">
    <property type="status" value="NOT_ANNOTATED_CDS"/>
    <property type="molecule type" value="Genomic_DNA"/>
</dbReference>
<dbReference type="STRING" id="13249.T1HDB6"/>
<protein>
    <submittedName>
        <fullName evidence="2">F-box domain-containing protein</fullName>
    </submittedName>
</protein>
<reference evidence="2" key="1">
    <citation type="submission" date="2015-05" db="UniProtKB">
        <authorList>
            <consortium name="EnsemblMetazoa"/>
        </authorList>
    </citation>
    <scope>IDENTIFICATION</scope>
</reference>
<dbReference type="FunCoup" id="T1HDB6">
    <property type="interactions" value="11"/>
</dbReference>
<accession>T1HDB6</accession>
<sequence length="475" mass="53600">MSSEGLVSNCSLIGGFDSYEENYDSDDVVLEQFVLDVLDFSSQYGSDISISYTAYNISGKPSKFPDYGDFPQTFVMRTYGKWWNEAPSCPLSIMPQNNGTIQSQDYIDISFEQEVYPEAVCIYETYNPGSVVRIWAGNNEGHWRLLWEGEPQIVEHGPRIFSPKLKKIDFMTCLIRLEFDHSQLDYYTELDAVKLSGSRTPNLPLDLNNISTQVKDLKLNTITNDMDMSSALTSLSLLAQHYNALLEDINQEIESPSSHTSGPFDDLPDETVLRIFSYLDLTSLCRCVRVNKHFNRLASDTMLYTAINLKVIFIKNCGKQITHLQLDCCKYIDNDCIKQISESCRNLKGSCVNVASMDEVAQALGTYNRELISVDFWKTYSLTPVGVKALSNCSKLEEVDFGWCLGVSIPGDSMVALANGCRGLRKLFMAALRGITDRDMYPFINNCPRLQQVDLLGIRSITPQVCLRFFRSVLA</sequence>
<dbReference type="InterPro" id="IPR032675">
    <property type="entry name" value="LRR_dom_sf"/>
</dbReference>
<dbReference type="VEuPathDB" id="VectorBase:RPRC002033"/>
<dbReference type="SUPFAM" id="SSF81383">
    <property type="entry name" value="F-box domain"/>
    <property type="match status" value="1"/>
</dbReference>
<dbReference type="OMA" id="GWCMREA"/>
<dbReference type="InterPro" id="IPR001810">
    <property type="entry name" value="F-box_dom"/>
</dbReference>
<dbReference type="SMART" id="SM00256">
    <property type="entry name" value="FBOX"/>
    <property type="match status" value="1"/>
</dbReference>
<dbReference type="EnsemblMetazoa" id="RPRC002033-RA">
    <property type="protein sequence ID" value="RPRC002033-PA"/>
    <property type="gene ID" value="RPRC002033"/>
</dbReference>
<dbReference type="SMART" id="SM00367">
    <property type="entry name" value="LRR_CC"/>
    <property type="match status" value="4"/>
</dbReference>
<dbReference type="PANTHER" id="PTHR13318">
    <property type="entry name" value="PARTNER OF PAIRED, ISOFORM B-RELATED"/>
    <property type="match status" value="1"/>
</dbReference>
<name>T1HDB6_RHOPR</name>
<dbReference type="Proteomes" id="UP000015103">
    <property type="component" value="Unassembled WGS sequence"/>
</dbReference>
<dbReference type="InterPro" id="IPR036047">
    <property type="entry name" value="F-box-like_dom_sf"/>
</dbReference>